<organism evidence="1 2">
    <name type="scientific">Triticum urartu</name>
    <name type="common">Red wild einkorn</name>
    <name type="synonym">Crithodium urartu</name>
    <dbReference type="NCBI Taxonomy" id="4572"/>
    <lineage>
        <taxon>Eukaryota</taxon>
        <taxon>Viridiplantae</taxon>
        <taxon>Streptophyta</taxon>
        <taxon>Embryophyta</taxon>
        <taxon>Tracheophyta</taxon>
        <taxon>Spermatophyta</taxon>
        <taxon>Magnoliopsida</taxon>
        <taxon>Liliopsida</taxon>
        <taxon>Poales</taxon>
        <taxon>Poaceae</taxon>
        <taxon>BOP clade</taxon>
        <taxon>Pooideae</taxon>
        <taxon>Triticodae</taxon>
        <taxon>Triticeae</taxon>
        <taxon>Triticinae</taxon>
        <taxon>Triticum</taxon>
    </lineage>
</organism>
<protein>
    <submittedName>
        <fullName evidence="1">Uncharacterized protein</fullName>
    </submittedName>
</protein>
<dbReference type="Gramene" id="TuG1812G0600003469.01.T02">
    <property type="protein sequence ID" value="TuG1812G0600003469.01.T02"/>
    <property type="gene ID" value="TuG1812G0600003469.01"/>
</dbReference>
<accession>A0A8R7UXJ1</accession>
<dbReference type="AlphaFoldDB" id="A0A8R7UXJ1"/>
<reference evidence="2" key="1">
    <citation type="journal article" date="2013" name="Nature">
        <title>Draft genome of the wheat A-genome progenitor Triticum urartu.</title>
        <authorList>
            <person name="Ling H.Q."/>
            <person name="Zhao S."/>
            <person name="Liu D."/>
            <person name="Wang J."/>
            <person name="Sun H."/>
            <person name="Zhang C."/>
            <person name="Fan H."/>
            <person name="Li D."/>
            <person name="Dong L."/>
            <person name="Tao Y."/>
            <person name="Gao C."/>
            <person name="Wu H."/>
            <person name="Li Y."/>
            <person name="Cui Y."/>
            <person name="Guo X."/>
            <person name="Zheng S."/>
            <person name="Wang B."/>
            <person name="Yu K."/>
            <person name="Liang Q."/>
            <person name="Yang W."/>
            <person name="Lou X."/>
            <person name="Chen J."/>
            <person name="Feng M."/>
            <person name="Jian J."/>
            <person name="Zhang X."/>
            <person name="Luo G."/>
            <person name="Jiang Y."/>
            <person name="Liu J."/>
            <person name="Wang Z."/>
            <person name="Sha Y."/>
            <person name="Zhang B."/>
            <person name="Wu H."/>
            <person name="Tang D."/>
            <person name="Shen Q."/>
            <person name="Xue P."/>
            <person name="Zou S."/>
            <person name="Wang X."/>
            <person name="Liu X."/>
            <person name="Wang F."/>
            <person name="Yang Y."/>
            <person name="An X."/>
            <person name="Dong Z."/>
            <person name="Zhang K."/>
            <person name="Zhang X."/>
            <person name="Luo M.C."/>
            <person name="Dvorak J."/>
            <person name="Tong Y."/>
            <person name="Wang J."/>
            <person name="Yang H."/>
            <person name="Li Z."/>
            <person name="Wang D."/>
            <person name="Zhang A."/>
            <person name="Wang J."/>
        </authorList>
    </citation>
    <scope>NUCLEOTIDE SEQUENCE</scope>
    <source>
        <strain evidence="2">cv. G1812</strain>
    </source>
</reference>
<reference evidence="1" key="2">
    <citation type="submission" date="2018-03" db="EMBL/GenBank/DDBJ databases">
        <title>The Triticum urartu genome reveals the dynamic nature of wheat genome evolution.</title>
        <authorList>
            <person name="Ling H."/>
            <person name="Ma B."/>
            <person name="Shi X."/>
            <person name="Liu H."/>
            <person name="Dong L."/>
            <person name="Sun H."/>
            <person name="Cao Y."/>
            <person name="Gao Q."/>
            <person name="Zheng S."/>
            <person name="Li Y."/>
            <person name="Yu Y."/>
            <person name="Du H."/>
            <person name="Qi M."/>
            <person name="Li Y."/>
            <person name="Yu H."/>
            <person name="Cui Y."/>
            <person name="Wang N."/>
            <person name="Chen C."/>
            <person name="Wu H."/>
            <person name="Zhao Y."/>
            <person name="Zhang J."/>
            <person name="Li Y."/>
            <person name="Zhou W."/>
            <person name="Zhang B."/>
            <person name="Hu W."/>
            <person name="Eijk M."/>
            <person name="Tang J."/>
            <person name="Witsenboer H."/>
            <person name="Zhao S."/>
            <person name="Li Z."/>
            <person name="Zhang A."/>
            <person name="Wang D."/>
            <person name="Liang C."/>
        </authorList>
    </citation>
    <scope>NUCLEOTIDE SEQUENCE [LARGE SCALE GENOMIC DNA]</scope>
    <source>
        <strain evidence="1">cv. G1812</strain>
    </source>
</reference>
<evidence type="ECO:0000313" key="2">
    <source>
        <dbReference type="Proteomes" id="UP000015106"/>
    </source>
</evidence>
<proteinExistence type="predicted"/>
<dbReference type="Proteomes" id="UP000015106">
    <property type="component" value="Chromosome 6"/>
</dbReference>
<evidence type="ECO:0000313" key="1">
    <source>
        <dbReference type="EnsemblPlants" id="TuG1812G0600003469.01.T02"/>
    </source>
</evidence>
<name>A0A8R7UXJ1_TRIUA</name>
<sequence>MCGVMLCSEKNMFRMGKRVFSLNQTLVFLSAWHLEGSITWVWRTSQALEK</sequence>
<reference evidence="1" key="3">
    <citation type="submission" date="2022-06" db="UniProtKB">
        <authorList>
            <consortium name="EnsemblPlants"/>
        </authorList>
    </citation>
    <scope>IDENTIFICATION</scope>
</reference>
<keyword evidence="2" id="KW-1185">Reference proteome</keyword>
<dbReference type="EnsemblPlants" id="TuG1812G0600003469.01.T02">
    <property type="protein sequence ID" value="TuG1812G0600003469.01.T02"/>
    <property type="gene ID" value="TuG1812G0600003469.01"/>
</dbReference>